<evidence type="ECO:0000256" key="5">
    <source>
        <dbReference type="PIRSR" id="PIRSR006278-2"/>
    </source>
</evidence>
<dbReference type="GO" id="GO:1901605">
    <property type="term" value="P:alpha-amino acid metabolic process"/>
    <property type="evidence" value="ECO:0007669"/>
    <property type="project" value="UniProtKB-ARBA"/>
</dbReference>
<evidence type="ECO:0000256" key="2">
    <source>
        <dbReference type="ARBA" id="ARBA00008639"/>
    </source>
</evidence>
<evidence type="ECO:0000313" key="7">
    <source>
        <dbReference type="EMBL" id="ATW25339.1"/>
    </source>
</evidence>
<evidence type="ECO:0000256" key="4">
    <source>
        <dbReference type="PIRSR" id="PIRSR006278-1"/>
    </source>
</evidence>
<dbReference type="EMBL" id="CP017634">
    <property type="protein sequence ID" value="ATW25339.1"/>
    <property type="molecule type" value="Genomic_DNA"/>
</dbReference>
<dbReference type="InterPro" id="IPR005966">
    <property type="entry name" value="D-Cys_desShydrase"/>
</dbReference>
<dbReference type="InterPro" id="IPR001926">
    <property type="entry name" value="TrpB-like_PALP"/>
</dbReference>
<gene>
    <name evidence="7" type="ORF">DCMF_11670</name>
</gene>
<dbReference type="OrthoDB" id="9801249at2"/>
<keyword evidence="8" id="KW-1185">Reference proteome</keyword>
<proteinExistence type="inferred from homology"/>
<dbReference type="PANTHER" id="PTHR43780:SF2">
    <property type="entry name" value="1-AMINOCYCLOPROPANE-1-CARBOXYLATE DEAMINASE-RELATED"/>
    <property type="match status" value="1"/>
</dbReference>
<evidence type="ECO:0000256" key="1">
    <source>
        <dbReference type="ARBA" id="ARBA00001933"/>
    </source>
</evidence>
<dbReference type="InterPro" id="IPR036052">
    <property type="entry name" value="TrpB-like_PALP_sf"/>
</dbReference>
<dbReference type="RefSeq" id="WP_148134595.1">
    <property type="nucleotide sequence ID" value="NZ_CP017634.1"/>
</dbReference>
<name>A0A3G1KS97_FORW1</name>
<keyword evidence="3 5" id="KW-0663">Pyridoxal phosphate</keyword>
<feature type="active site" description="Nucleophile" evidence="4">
    <location>
        <position position="76"/>
    </location>
</feature>
<comment type="similarity">
    <text evidence="2">Belongs to the ACC deaminase/D-cysteine desulfhydrase family.</text>
</comment>
<dbReference type="Proteomes" id="UP000323521">
    <property type="component" value="Chromosome"/>
</dbReference>
<dbReference type="KEGG" id="fwa:DCMF_11670"/>
<sequence>MDLSIFPRRRYYQGPTPIEKLERLSRIWDGPNIFMKRDDTLGAAFGGNKTRKLEFLVAEAIQQGCDTLITCGAVQSNHCRLTLATAVKEGMKCRLVLEERVPGSYHPQSSGNNFLFHLLGVETVTVVPGGTNLMEVMEKEAVKVADLGRKAYIIPTGGSNEVGDLGYMVCAQEMIRQSFDMGITFHKIVVTSGSGGTHSGLLLGLRAYHYDVPVIGISINRKSESEKDLLQGIINKTIAKLDLDITIPREDILVFDEYVGEGYSRPTQAMVDAVDLVAKTEGILLDPVYTGKCMSGLIDLIKKGYFKKGENVLFLHTGGAPSLYAYLPIFYEKFAQNQ</sequence>
<dbReference type="NCBIfam" id="NF003031">
    <property type="entry name" value="PRK03910.1-4"/>
    <property type="match status" value="1"/>
</dbReference>
<dbReference type="GO" id="GO:0019148">
    <property type="term" value="F:D-cysteine desulfhydrase activity"/>
    <property type="evidence" value="ECO:0007669"/>
    <property type="project" value="TreeGrafter"/>
</dbReference>
<feature type="modified residue" description="N6-(pyridoxal phosphate)lysine" evidence="5">
    <location>
        <position position="49"/>
    </location>
</feature>
<evidence type="ECO:0000259" key="6">
    <source>
        <dbReference type="Pfam" id="PF00291"/>
    </source>
</evidence>
<reference evidence="7 8" key="1">
    <citation type="submission" date="2016-10" db="EMBL/GenBank/DDBJ databases">
        <title>Complete Genome Sequence of Peptococcaceae strain DCMF.</title>
        <authorList>
            <person name="Edwards R.J."/>
            <person name="Holland S.I."/>
            <person name="Deshpande N.P."/>
            <person name="Wong Y.K."/>
            <person name="Ertan H."/>
            <person name="Manefield M."/>
            <person name="Russell T.L."/>
            <person name="Lee M.J."/>
        </authorList>
    </citation>
    <scope>NUCLEOTIDE SEQUENCE [LARGE SCALE GENOMIC DNA]</scope>
    <source>
        <strain evidence="7 8">DCMF</strain>
    </source>
</reference>
<accession>A0A3G1KS97</accession>
<dbReference type="Pfam" id="PF00291">
    <property type="entry name" value="PALP"/>
    <property type="match status" value="1"/>
</dbReference>
<comment type="cofactor">
    <cofactor evidence="1">
        <name>pyridoxal 5'-phosphate</name>
        <dbReference type="ChEBI" id="CHEBI:597326"/>
    </cofactor>
</comment>
<dbReference type="PIRSF" id="PIRSF006278">
    <property type="entry name" value="ACCD_DCysDesulf"/>
    <property type="match status" value="1"/>
</dbReference>
<feature type="domain" description="Tryptophan synthase beta chain-like PALP" evidence="6">
    <location>
        <begin position="12"/>
        <end position="318"/>
    </location>
</feature>
<evidence type="ECO:0000256" key="3">
    <source>
        <dbReference type="ARBA" id="ARBA00022898"/>
    </source>
</evidence>
<dbReference type="Gene3D" id="3.40.50.1100">
    <property type="match status" value="2"/>
</dbReference>
<dbReference type="PANTHER" id="PTHR43780">
    <property type="entry name" value="1-AMINOCYCLOPROPANE-1-CARBOXYLATE DEAMINASE-RELATED"/>
    <property type="match status" value="1"/>
</dbReference>
<dbReference type="NCBIfam" id="TIGR01275">
    <property type="entry name" value="ACC_deam_rel"/>
    <property type="match status" value="1"/>
</dbReference>
<dbReference type="AlphaFoldDB" id="A0A3G1KS97"/>
<organism evidence="7 8">
    <name type="scientific">Formimonas warabiya</name>
    <dbReference type="NCBI Taxonomy" id="1761012"/>
    <lineage>
        <taxon>Bacteria</taxon>
        <taxon>Bacillati</taxon>
        <taxon>Bacillota</taxon>
        <taxon>Clostridia</taxon>
        <taxon>Eubacteriales</taxon>
        <taxon>Peptococcaceae</taxon>
        <taxon>Candidatus Formimonas</taxon>
    </lineage>
</organism>
<dbReference type="InterPro" id="IPR027278">
    <property type="entry name" value="ACCD_DCysDesulf"/>
</dbReference>
<evidence type="ECO:0000313" key="8">
    <source>
        <dbReference type="Proteomes" id="UP000323521"/>
    </source>
</evidence>
<protein>
    <submittedName>
        <fullName evidence="7">D-cysteine desulfhydrase</fullName>
    </submittedName>
</protein>
<dbReference type="SUPFAM" id="SSF53686">
    <property type="entry name" value="Tryptophan synthase beta subunit-like PLP-dependent enzymes"/>
    <property type="match status" value="1"/>
</dbReference>